<evidence type="ECO:0000256" key="1">
    <source>
        <dbReference type="SAM" id="MobiDB-lite"/>
    </source>
</evidence>
<dbReference type="RefSeq" id="WP_153283219.1">
    <property type="nucleotide sequence ID" value="NZ_CP045644.1"/>
</dbReference>
<sequence length="275" mass="30708">MANLSEMRRLMGDLGLFDPYGAKIADLRSAAGFGKDPWADQYLCKPNATASVTSTRSAAAKPVSMGEMEEALKKARDERARATKSAVTALYERKTASLVWMAQNHPDKLGRHAKANILDLKAGRLPQYRGAFQLDVELIECCHLANFRRDPEGPGNHSAYVNMVEGAVRNWDENCAEDLKLCAEGKHAETLTPEATARRRHAAREESEKIERGRQEAARLEKARLAAELRQKEEHELARKERAAREFAVRQAEQRQTDVDAVVDELLAEQAGGEW</sequence>
<dbReference type="EMBL" id="CP045644">
    <property type="protein sequence ID" value="QFZ84598.1"/>
    <property type="molecule type" value="Genomic_DNA"/>
</dbReference>
<dbReference type="Proteomes" id="UP000326780">
    <property type="component" value="Chromosome"/>
</dbReference>
<protein>
    <submittedName>
        <fullName evidence="2">Uncharacterized protein</fullName>
    </submittedName>
</protein>
<gene>
    <name evidence="2" type="ORF">GFK26_18390</name>
</gene>
<feature type="region of interest" description="Disordered" evidence="1">
    <location>
        <begin position="195"/>
        <end position="215"/>
    </location>
</feature>
<feature type="compositionally biased region" description="Basic and acidic residues" evidence="1">
    <location>
        <begin position="203"/>
        <end position="215"/>
    </location>
</feature>
<organism evidence="2 3">
    <name type="scientific">Variovorax paradoxus</name>
    <dbReference type="NCBI Taxonomy" id="34073"/>
    <lineage>
        <taxon>Bacteria</taxon>
        <taxon>Pseudomonadati</taxon>
        <taxon>Pseudomonadota</taxon>
        <taxon>Betaproteobacteria</taxon>
        <taxon>Burkholderiales</taxon>
        <taxon>Comamonadaceae</taxon>
        <taxon>Variovorax</taxon>
    </lineage>
</organism>
<name>A0A5Q0M5Y4_VARPD</name>
<reference evidence="2 3" key="1">
    <citation type="submission" date="2019-10" db="EMBL/GenBank/DDBJ databases">
        <title>Complete genome sequence of Variovorax paradoxus 5C-2.</title>
        <authorList>
            <person name="Gogoleva N.E."/>
            <person name="Balkin A.S."/>
        </authorList>
    </citation>
    <scope>NUCLEOTIDE SEQUENCE [LARGE SCALE GENOMIC DNA]</scope>
    <source>
        <strain evidence="2 3">5C-2</strain>
    </source>
</reference>
<dbReference type="AlphaFoldDB" id="A0A5Q0M5Y4"/>
<evidence type="ECO:0000313" key="2">
    <source>
        <dbReference type="EMBL" id="QFZ84598.1"/>
    </source>
</evidence>
<evidence type="ECO:0000313" key="3">
    <source>
        <dbReference type="Proteomes" id="UP000326780"/>
    </source>
</evidence>
<proteinExistence type="predicted"/>
<accession>A0A5Q0M5Y4</accession>